<accession>A8P595</accession>
<name>A8P595_BRUMA</name>
<proteinExistence type="predicted"/>
<sequence length="72" mass="8268">MEPDKNVDFIMETILQVFRLNNKGHGNKLSIKMARSSESSSNYGKIYTFGLNFDVFSTLVICWLTELIKFDA</sequence>
<dbReference type="AlphaFoldDB" id="A8P595"/>
<reference evidence="1" key="1">
    <citation type="journal article" date="2007" name="Science">
        <title>Draft genome of the filarial nematode parasite Brugia malayi.</title>
        <authorList>
            <person name="Ghedin E."/>
            <person name="Wang S."/>
            <person name="Spiro D."/>
            <person name="Caler E."/>
            <person name="Zhao Q."/>
            <person name="Crabtree J."/>
            <person name="Allen J.E."/>
            <person name="Delcher A.L."/>
            <person name="Guiliano D.B."/>
            <person name="Miranda-Saavedra D."/>
            <person name="Angiuoli S.V."/>
            <person name="Creasy T."/>
            <person name="Amedeo P."/>
            <person name="Haas B."/>
            <person name="El-Sayed N.M."/>
            <person name="Wortman J.R."/>
            <person name="Feldblyum T."/>
            <person name="Tallon L."/>
            <person name="Schatz M."/>
            <person name="Shumway M."/>
            <person name="Koo H."/>
            <person name="Salzberg S.L."/>
            <person name="Schobel S."/>
            <person name="Pertea M."/>
            <person name="Pop M."/>
            <person name="White O."/>
            <person name="Barton G.J."/>
            <person name="Carlow C.K."/>
            <person name="Crawford M.J."/>
            <person name="Daub J."/>
            <person name="Dimmic M.W."/>
            <person name="Estes C.F."/>
            <person name="Foster J.M."/>
            <person name="Ganatra M."/>
            <person name="Gregory W.F."/>
            <person name="Johnson N.M."/>
            <person name="Jin J."/>
            <person name="Komuniecki R."/>
            <person name="Korf I."/>
            <person name="Kumar S."/>
            <person name="Laney S."/>
            <person name="Li B.W."/>
            <person name="Li W."/>
            <person name="Lindblom T.H."/>
            <person name="Lustigman S."/>
            <person name="Ma D."/>
            <person name="Maina C.V."/>
            <person name="Martin D.M."/>
            <person name="McCarter J.P."/>
            <person name="McReynolds L."/>
            <person name="Mitreva M."/>
            <person name="Nutman T.B."/>
            <person name="Parkinson J."/>
            <person name="Peregrin-Alvarez J.M."/>
            <person name="Poole C."/>
            <person name="Ren Q."/>
            <person name="Saunders L."/>
            <person name="Sluder A.E."/>
            <person name="Smith K."/>
            <person name="Stanke M."/>
            <person name="Unnasch T.R."/>
            <person name="Ware J."/>
            <person name="Wei A.D."/>
            <person name="Weil G."/>
            <person name="Williams D.J."/>
            <person name="Zhang Y."/>
            <person name="Williams S.A."/>
            <person name="Fraser-Liggett C."/>
            <person name="Slatko B."/>
            <person name="Blaxter M.L."/>
            <person name="Scott A.L."/>
        </authorList>
    </citation>
    <scope>NUCLEOTIDE SEQUENCE [LARGE SCALE GENOMIC DNA]</scope>
</reference>
<gene>
    <name evidence="1" type="ORF">Bm1_16795</name>
</gene>
<protein>
    <submittedName>
        <fullName evidence="1">Uncharacterized protein</fullName>
    </submittedName>
</protein>
<evidence type="ECO:0000313" key="1">
    <source>
        <dbReference type="EMBL" id="EDP36338.1"/>
    </source>
</evidence>
<organism evidence="1">
    <name type="scientific">Brugia malayi</name>
    <name type="common">Filarial nematode worm</name>
    <dbReference type="NCBI Taxonomy" id="6279"/>
    <lineage>
        <taxon>Eukaryota</taxon>
        <taxon>Metazoa</taxon>
        <taxon>Ecdysozoa</taxon>
        <taxon>Nematoda</taxon>
        <taxon>Chromadorea</taxon>
        <taxon>Rhabditida</taxon>
        <taxon>Spirurina</taxon>
        <taxon>Spiruromorpha</taxon>
        <taxon>Filarioidea</taxon>
        <taxon>Onchocercidae</taxon>
        <taxon>Brugia</taxon>
    </lineage>
</organism>
<dbReference type="EMBL" id="DS238701">
    <property type="protein sequence ID" value="EDP36338.1"/>
    <property type="molecule type" value="Genomic_DNA"/>
</dbReference>